<protein>
    <recommendedName>
        <fullName evidence="3">Glycosyltransferase 2-like domain-containing protein</fullName>
    </recommendedName>
</protein>
<dbReference type="VEuPathDB" id="FungiDB:AeMF1_002584"/>
<dbReference type="AlphaFoldDB" id="A0A6G0WMZ6"/>
<keyword evidence="2" id="KW-1185">Reference proteome</keyword>
<dbReference type="InterPro" id="IPR021067">
    <property type="entry name" value="Glycosyltransferase"/>
</dbReference>
<organism evidence="1 2">
    <name type="scientific">Aphanomyces euteiches</name>
    <dbReference type="NCBI Taxonomy" id="100861"/>
    <lineage>
        <taxon>Eukaryota</taxon>
        <taxon>Sar</taxon>
        <taxon>Stramenopiles</taxon>
        <taxon>Oomycota</taxon>
        <taxon>Saprolegniomycetes</taxon>
        <taxon>Saprolegniales</taxon>
        <taxon>Verrucalvaceae</taxon>
        <taxon>Aphanomyces</taxon>
    </lineage>
</organism>
<dbReference type="Proteomes" id="UP000481153">
    <property type="component" value="Unassembled WGS sequence"/>
</dbReference>
<sequence>MIASIAMAIGFMVYASMYIDFGDDREALLLKASTERRRMVVLIANYRDTKRCSETVDSIFSRASRPDLITVSIFDQLNFDANERPCFDAYCDLVGEENCHRQDRLRRNETIDARQATGPTYARYRTEEGVDLNRDTFAMAVDSHTVFIPHWDTDLISQWDSIENPRAIITVYPESVELYPKNGRKPSGVTLMCHARIENDRVDSMVQYSSAITIPCPSKPQLMSQFAGGFNFGTAISALEVRNDPYAPFLFHGEEYSKAARLFTHGYDLYIPTHMVCYHWYEKRNYIWDDDWGTKFTISLRSQRRIRAALGLPTSSDDYDTTELTKFSVGTKRTMAQFKEFSGIDPTASWIEDNEHHFDVCPPKELKHVPFKDDPTSHVVQTTKFLRSEKRAVLLV</sequence>
<dbReference type="Pfam" id="PF11397">
    <property type="entry name" value="GlcNAc"/>
    <property type="match status" value="1"/>
</dbReference>
<evidence type="ECO:0008006" key="3">
    <source>
        <dbReference type="Google" id="ProtNLM"/>
    </source>
</evidence>
<name>A0A6G0WMZ6_9STRA</name>
<accession>A0A6G0WMZ6</accession>
<reference evidence="1 2" key="1">
    <citation type="submission" date="2019-07" db="EMBL/GenBank/DDBJ databases">
        <title>Genomics analysis of Aphanomyces spp. identifies a new class of oomycete effector associated with host adaptation.</title>
        <authorList>
            <person name="Gaulin E."/>
        </authorList>
    </citation>
    <scope>NUCLEOTIDE SEQUENCE [LARGE SCALE GENOMIC DNA]</scope>
    <source>
        <strain evidence="1 2">ATCC 201684</strain>
    </source>
</reference>
<evidence type="ECO:0000313" key="1">
    <source>
        <dbReference type="EMBL" id="KAF0728682.1"/>
    </source>
</evidence>
<gene>
    <name evidence="1" type="ORF">Ae201684_013640</name>
</gene>
<dbReference type="PANTHER" id="PTHR34496:SF6">
    <property type="entry name" value="GLYCOSYLTRANSFERASE 2-LIKE DOMAIN-CONTAINING PROTEIN"/>
    <property type="match status" value="1"/>
</dbReference>
<comment type="caution">
    <text evidence="1">The sequence shown here is derived from an EMBL/GenBank/DDBJ whole genome shotgun (WGS) entry which is preliminary data.</text>
</comment>
<evidence type="ECO:0000313" key="2">
    <source>
        <dbReference type="Proteomes" id="UP000481153"/>
    </source>
</evidence>
<dbReference type="PANTHER" id="PTHR34496">
    <property type="entry name" value="GLCNAC TRANSFERASE-RELATED"/>
    <property type="match status" value="1"/>
</dbReference>
<dbReference type="EMBL" id="VJMJ01000175">
    <property type="protein sequence ID" value="KAF0728682.1"/>
    <property type="molecule type" value="Genomic_DNA"/>
</dbReference>
<proteinExistence type="predicted"/>